<feature type="compositionally biased region" description="Low complexity" evidence="1">
    <location>
        <begin position="356"/>
        <end position="365"/>
    </location>
</feature>
<dbReference type="EMBL" id="HBFG01001132">
    <property type="protein sequence ID" value="CAD8729366.1"/>
    <property type="molecule type" value="Transcribed_RNA"/>
</dbReference>
<organism evidence="3">
    <name type="scientific">Pseudo-nitzschia delicatissima</name>
    <dbReference type="NCBI Taxonomy" id="44447"/>
    <lineage>
        <taxon>Eukaryota</taxon>
        <taxon>Sar</taxon>
        <taxon>Stramenopiles</taxon>
        <taxon>Ochrophyta</taxon>
        <taxon>Bacillariophyta</taxon>
        <taxon>Bacillariophyceae</taxon>
        <taxon>Bacillariophycidae</taxon>
        <taxon>Bacillariales</taxon>
        <taxon>Bacillariaceae</taxon>
        <taxon>Pseudo-nitzschia</taxon>
    </lineage>
</organism>
<gene>
    <name evidence="3" type="ORF">PDEL0327_LOCUS859</name>
</gene>
<accession>A0A7S0XQA4</accession>
<reference evidence="3" key="1">
    <citation type="submission" date="2021-01" db="EMBL/GenBank/DDBJ databases">
        <authorList>
            <person name="Corre E."/>
            <person name="Pelletier E."/>
            <person name="Niang G."/>
            <person name="Scheremetjew M."/>
            <person name="Finn R."/>
            <person name="Kale V."/>
            <person name="Holt S."/>
            <person name="Cochrane G."/>
            <person name="Meng A."/>
            <person name="Brown T."/>
            <person name="Cohen L."/>
        </authorList>
    </citation>
    <scope>NUCLEOTIDE SEQUENCE</scope>
    <source>
        <strain evidence="3">B596</strain>
    </source>
</reference>
<dbReference type="AlphaFoldDB" id="A0A7S0XQA4"/>
<feature type="region of interest" description="Disordered" evidence="1">
    <location>
        <begin position="328"/>
        <end position="381"/>
    </location>
</feature>
<keyword evidence="2" id="KW-1133">Transmembrane helix</keyword>
<evidence type="ECO:0000256" key="2">
    <source>
        <dbReference type="SAM" id="Phobius"/>
    </source>
</evidence>
<proteinExistence type="predicted"/>
<keyword evidence="2" id="KW-0472">Membrane</keyword>
<keyword evidence="2" id="KW-0812">Transmembrane</keyword>
<sequence length="466" mass="52154">MAIEEYLNANILRVESTKARTRKLQEIGNGYVPSFQGYLHLDFSVHVPCSFESIERCQLSVNDDSQARLESLVMLFLCSQEVELVVSTAPDQLLQVCPFDSSAAQAQENKNTMVVWNLPRFDAKTIAFEDPDNQLKIQDMKTNTTIILELPQQYYTRLHFTYPVYQWGALNSEKADSLQEQFEETLVSTGTLDSLLPWPNAIAAATGQEPYVFWDEPTPAPVREFDTTIPLGATLVLRWTGIGMMIANTLLLLGLTTLLHLRNKKPKKKNLDNWKAEYLDTEAGVSAILMESKHYALTKSYQQRGDRNISGVEVDLKMADHPLQLLESKSSSSVVSNHSSHRSIVSNHSSHRSVHSNRSPMLQPLQSPPSPISSINSNSPAKSLLQTKEDLLLARVKMIQGSGNSTPWFTDHKNNLLQKQNSEIDDDAESDEDLQILDLIKTNDGSDSRTSSKNEMIQDISGVGSF</sequence>
<feature type="compositionally biased region" description="Low complexity" evidence="1">
    <location>
        <begin position="330"/>
        <end position="348"/>
    </location>
</feature>
<protein>
    <submittedName>
        <fullName evidence="3">Uncharacterized protein</fullName>
    </submittedName>
</protein>
<feature type="region of interest" description="Disordered" evidence="1">
    <location>
        <begin position="443"/>
        <end position="466"/>
    </location>
</feature>
<evidence type="ECO:0000313" key="3">
    <source>
        <dbReference type="EMBL" id="CAD8729366.1"/>
    </source>
</evidence>
<evidence type="ECO:0000256" key="1">
    <source>
        <dbReference type="SAM" id="MobiDB-lite"/>
    </source>
</evidence>
<feature type="transmembrane region" description="Helical" evidence="2">
    <location>
        <begin position="239"/>
        <end position="261"/>
    </location>
</feature>
<name>A0A7S0XQA4_9STRA</name>